<dbReference type="BioCyc" id="LBOR1193007:G11KN-353-MONOMER"/>
<protein>
    <submittedName>
        <fullName evidence="3">Putative F0F1-ATPase subunit</fullName>
    </submittedName>
</protein>
<organism evidence="3 4">
    <name type="scientific">Leptospira borgpetersenii str. 200701203</name>
    <dbReference type="NCBI Taxonomy" id="1193007"/>
    <lineage>
        <taxon>Bacteria</taxon>
        <taxon>Pseudomonadati</taxon>
        <taxon>Spirochaetota</taxon>
        <taxon>Spirochaetia</taxon>
        <taxon>Leptospirales</taxon>
        <taxon>Leptospiraceae</taxon>
        <taxon>Leptospira</taxon>
    </lineage>
</organism>
<dbReference type="EMBL" id="AKWO02000010">
    <property type="protein sequence ID" value="EMG01972.1"/>
    <property type="molecule type" value="Genomic_DNA"/>
</dbReference>
<dbReference type="Proteomes" id="UP000011783">
    <property type="component" value="Unassembled WGS sequence"/>
</dbReference>
<evidence type="ECO:0000256" key="1">
    <source>
        <dbReference type="SAM" id="MobiDB-lite"/>
    </source>
</evidence>
<comment type="caution">
    <text evidence="3">The sequence shown here is derived from an EMBL/GenBank/DDBJ whole genome shotgun (WGS) entry which is preliminary data.</text>
</comment>
<evidence type="ECO:0000256" key="2">
    <source>
        <dbReference type="SAM" id="Phobius"/>
    </source>
</evidence>
<evidence type="ECO:0000313" key="4">
    <source>
        <dbReference type="Proteomes" id="UP000011783"/>
    </source>
</evidence>
<reference evidence="3 4" key="1">
    <citation type="submission" date="2013-01" db="EMBL/GenBank/DDBJ databases">
        <authorList>
            <person name="Harkins D.M."/>
            <person name="Durkin A.S."/>
            <person name="Brinkac L.M."/>
            <person name="Haft D.H."/>
            <person name="Selengut J.D."/>
            <person name="Sanka R."/>
            <person name="DePew J."/>
            <person name="Purushe J."/>
            <person name="Picardeau M."/>
            <person name="Werts C."/>
            <person name="Goarant C."/>
            <person name="Vinetz J.M."/>
            <person name="Sutton G.G."/>
            <person name="Nierman W.C."/>
            <person name="Fouts D.E."/>
        </authorList>
    </citation>
    <scope>NUCLEOTIDE SEQUENCE [LARGE SCALE GENOMIC DNA]</scope>
    <source>
        <strain evidence="3 4">200701203</strain>
    </source>
</reference>
<proteinExistence type="predicted"/>
<dbReference type="Pfam" id="PF09527">
    <property type="entry name" value="ATPase_gene1"/>
    <property type="match status" value="1"/>
</dbReference>
<evidence type="ECO:0000313" key="3">
    <source>
        <dbReference type="EMBL" id="EMG01972.1"/>
    </source>
</evidence>
<feature type="region of interest" description="Disordered" evidence="1">
    <location>
        <begin position="1"/>
        <end position="39"/>
    </location>
</feature>
<feature type="transmembrane region" description="Helical" evidence="2">
    <location>
        <begin position="76"/>
        <end position="95"/>
    </location>
</feature>
<keyword evidence="2" id="KW-0472">Membrane</keyword>
<sequence>MSEKNLESSDSDKDKNKNQEVRNAPDASGFQQDSKRQEKEVSPWEFAGLGLEFAVIVIGSVYLGNYLDTQFHSSPFGLLGVCLLGFSYGIYYIIYRTTLKKSEKRNRKLRKTKW</sequence>
<gene>
    <name evidence="3" type="ORF">LEP1GSC123_0234</name>
</gene>
<keyword evidence="2" id="KW-0812">Transmembrane</keyword>
<dbReference type="AlphaFoldDB" id="M3GLX4"/>
<keyword evidence="2" id="KW-1133">Transmembrane helix</keyword>
<accession>M3GLX4</accession>
<feature type="compositionally biased region" description="Basic and acidic residues" evidence="1">
    <location>
        <begin position="1"/>
        <end position="20"/>
    </location>
</feature>
<feature type="transmembrane region" description="Helical" evidence="2">
    <location>
        <begin position="44"/>
        <end position="64"/>
    </location>
</feature>
<dbReference type="InterPro" id="IPR032820">
    <property type="entry name" value="ATPase_put"/>
</dbReference>
<name>M3GLX4_LEPBO</name>